<sequence>MKKLLFFLLIGILSQAQDLTGRWVIYGNMDSGYYAELNLIQNQKNIYAGHSYDTENQGFCRHFVEAKFNPGTQTFTGKDVELIDKSAGHEATDYHLHYYTENGKEFLMGTQTITPIEDKRGLGNPFEHLFKMRGFNFPHEKNMVVYVKVDDKYTVYTLGAPNTMTEEEMKLQKSEFPELNESSASEGNNEKTSSQREGKNKEFSLPEIIDNGIFEKKKERNNRLLAHITLKDVEEVTLLIRDYGEEDNDTVSIFLNDRLLAGNVRITHESKEYQFKLNLKENNKLVFVANNLGDIPPNTARITIIAGKRRYNYRLFTDEKNNAVIRLENK</sequence>
<feature type="compositionally biased region" description="Basic and acidic residues" evidence="1">
    <location>
        <begin position="193"/>
        <end position="202"/>
    </location>
</feature>
<evidence type="ECO:0000313" key="3">
    <source>
        <dbReference type="Proteomes" id="UP000262142"/>
    </source>
</evidence>
<reference evidence="2 3" key="1">
    <citation type="submission" date="2018-09" db="EMBL/GenBank/DDBJ databases">
        <authorList>
            <consortium name="Pathogen Informatics"/>
        </authorList>
    </citation>
    <scope>NUCLEOTIDE SEQUENCE [LARGE SCALE GENOMIC DNA]</scope>
    <source>
        <strain evidence="2 3">OH-22767</strain>
    </source>
</reference>
<name>A0A383U2A6_9FLAO</name>
<accession>A0A383U2A6</accession>
<evidence type="ECO:0000256" key="1">
    <source>
        <dbReference type="SAM" id="MobiDB-lite"/>
    </source>
</evidence>
<dbReference type="EMBL" id="UNSC01000007">
    <property type="protein sequence ID" value="SZD74052.1"/>
    <property type="molecule type" value="Genomic_DNA"/>
</dbReference>
<evidence type="ECO:0000313" key="2">
    <source>
        <dbReference type="EMBL" id="SZD74052.1"/>
    </source>
</evidence>
<proteinExistence type="predicted"/>
<dbReference type="OrthoDB" id="639821at2"/>
<protein>
    <submittedName>
        <fullName evidence="2">Uncharacterized protein</fullName>
    </submittedName>
</protein>
<dbReference type="AlphaFoldDB" id="A0A383U2A6"/>
<feature type="region of interest" description="Disordered" evidence="1">
    <location>
        <begin position="166"/>
        <end position="202"/>
    </location>
</feature>
<feature type="compositionally biased region" description="Polar residues" evidence="1">
    <location>
        <begin position="180"/>
        <end position="192"/>
    </location>
</feature>
<keyword evidence="3" id="KW-1185">Reference proteome</keyword>
<dbReference type="Proteomes" id="UP000262142">
    <property type="component" value="Unassembled WGS sequence"/>
</dbReference>
<dbReference type="RefSeq" id="WP_119059696.1">
    <property type="nucleotide sequence ID" value="NZ_UNSC01000007.1"/>
</dbReference>
<organism evidence="2 3">
    <name type="scientific">Candidatus Ornithobacterium hominis</name>
    <dbReference type="NCBI Taxonomy" id="2497989"/>
    <lineage>
        <taxon>Bacteria</taxon>
        <taxon>Pseudomonadati</taxon>
        <taxon>Bacteroidota</taxon>
        <taxon>Flavobacteriia</taxon>
        <taxon>Flavobacteriales</taxon>
        <taxon>Weeksellaceae</taxon>
        <taxon>Ornithobacterium</taxon>
    </lineage>
</organism>
<gene>
    <name evidence="2" type="ORF">SAMEA104719789_01509</name>
</gene>
<feature type="compositionally biased region" description="Basic and acidic residues" evidence="1">
    <location>
        <begin position="167"/>
        <end position="176"/>
    </location>
</feature>